<protein>
    <recommendedName>
        <fullName evidence="1">MACPF domain-containing protein</fullName>
    </recommendedName>
</protein>
<dbReference type="EMBL" id="MU826364">
    <property type="protein sequence ID" value="KAJ7378598.1"/>
    <property type="molecule type" value="Genomic_DNA"/>
</dbReference>
<organism evidence="2 3">
    <name type="scientific">Desmophyllum pertusum</name>
    <dbReference type="NCBI Taxonomy" id="174260"/>
    <lineage>
        <taxon>Eukaryota</taxon>
        <taxon>Metazoa</taxon>
        <taxon>Cnidaria</taxon>
        <taxon>Anthozoa</taxon>
        <taxon>Hexacorallia</taxon>
        <taxon>Scleractinia</taxon>
        <taxon>Caryophylliina</taxon>
        <taxon>Caryophylliidae</taxon>
        <taxon>Desmophyllum</taxon>
    </lineage>
</organism>
<evidence type="ECO:0000313" key="2">
    <source>
        <dbReference type="EMBL" id="KAJ7378598.1"/>
    </source>
</evidence>
<feature type="domain" description="MACPF" evidence="1">
    <location>
        <begin position="319"/>
        <end position="387"/>
    </location>
</feature>
<evidence type="ECO:0000259" key="1">
    <source>
        <dbReference type="Pfam" id="PF01823"/>
    </source>
</evidence>
<dbReference type="Pfam" id="PF01823">
    <property type="entry name" value="MACPF"/>
    <property type="match status" value="1"/>
</dbReference>
<keyword evidence="3" id="KW-1185">Reference proteome</keyword>
<proteinExistence type="predicted"/>
<sequence length="388" mass="43654">MPSPWTPFSFVRYLTIFVKILEKCWSGTNTPETCSKKTLGKMKRLKIAPIFISFVLFMCEQHCSALKIKPNGSGKQEDGSSKPANIKRAAGAAAIAKEVGQKAVEKQFEIMEEQQAKAQEFIDEKLEVNVEPEKGWKTEDLLVPAGFHIDAEMTGEDKKPQGEAGEQPFVYPMGVGGLLMNGCFGTNYQPGDPCYEARWKTTLCLSLIDGAAFIGVGFDSRGDYSPESRKMSIVQRDCTGRATYDDFDVPDTMNVHGIYDTSASMQTYYSREEYQKSLQRQSGTAGSIFGFYRGVKKAGEVRRSVVHRNTWRFILSTLIEDFILRWGTHYIKSGKFGGRLQILKTMEATEVAARKQFSQVMEMEFRMLFMSLNSKEEKESASSEKEAK</sequence>
<gene>
    <name evidence="2" type="ORF">OS493_021898</name>
</gene>
<dbReference type="PANTHER" id="PTHR46549:SF1">
    <property type="entry name" value="MACPF DOMAIN-CONTAINING PROTEIN"/>
    <property type="match status" value="1"/>
</dbReference>
<comment type="caution">
    <text evidence="2">The sequence shown here is derived from an EMBL/GenBank/DDBJ whole genome shotgun (WGS) entry which is preliminary data.</text>
</comment>
<dbReference type="InterPro" id="IPR020864">
    <property type="entry name" value="MACPF"/>
</dbReference>
<reference evidence="2" key="1">
    <citation type="submission" date="2023-01" db="EMBL/GenBank/DDBJ databases">
        <title>Genome assembly of the deep-sea coral Lophelia pertusa.</title>
        <authorList>
            <person name="Herrera S."/>
            <person name="Cordes E."/>
        </authorList>
    </citation>
    <scope>NUCLEOTIDE SEQUENCE</scope>
    <source>
        <strain evidence="2">USNM1676648</strain>
        <tissue evidence="2">Polyp</tissue>
    </source>
</reference>
<dbReference type="PANTHER" id="PTHR46549">
    <property type="entry name" value="MACPF DOMAIN-CONTAINING PROTEIN"/>
    <property type="match status" value="1"/>
</dbReference>
<dbReference type="Proteomes" id="UP001163046">
    <property type="component" value="Unassembled WGS sequence"/>
</dbReference>
<dbReference type="AlphaFoldDB" id="A0A9X0CY29"/>
<name>A0A9X0CY29_9CNID</name>
<accession>A0A9X0CY29</accession>
<evidence type="ECO:0000313" key="3">
    <source>
        <dbReference type="Proteomes" id="UP001163046"/>
    </source>
</evidence>